<organism evidence="2 3">
    <name type="scientific">Polyangium spumosum</name>
    <dbReference type="NCBI Taxonomy" id="889282"/>
    <lineage>
        <taxon>Bacteria</taxon>
        <taxon>Pseudomonadati</taxon>
        <taxon>Myxococcota</taxon>
        <taxon>Polyangia</taxon>
        <taxon>Polyangiales</taxon>
        <taxon>Polyangiaceae</taxon>
        <taxon>Polyangium</taxon>
    </lineage>
</organism>
<feature type="signal peptide" evidence="1">
    <location>
        <begin position="1"/>
        <end position="20"/>
    </location>
</feature>
<evidence type="ECO:0008006" key="4">
    <source>
        <dbReference type="Google" id="ProtNLM"/>
    </source>
</evidence>
<proteinExistence type="predicted"/>
<name>A0A6N7PEC5_9BACT</name>
<sequence length="132" mass="14078">MRLCAPLMLLLLACDSTPSATVSPEDTNDRPVEALACSKGGKRLGTLRFPKGGAPALALEVQGADADAFKALWDKLLAQGEIDVKVHENRDDEQPLVGIRARPGEPGYGRVVDHKLADHGYHCEDVPPGAAR</sequence>
<dbReference type="Proteomes" id="UP000440224">
    <property type="component" value="Unassembled WGS sequence"/>
</dbReference>
<reference evidence="2 3" key="1">
    <citation type="submission" date="2019-10" db="EMBL/GenBank/DDBJ databases">
        <title>A soil myxobacterium in the family Polyangiaceae.</title>
        <authorList>
            <person name="Li Y."/>
            <person name="Wang J."/>
        </authorList>
    </citation>
    <scope>NUCLEOTIDE SEQUENCE [LARGE SCALE GENOMIC DNA]</scope>
    <source>
        <strain evidence="2 3">DSM 14734</strain>
    </source>
</reference>
<keyword evidence="3" id="KW-1185">Reference proteome</keyword>
<evidence type="ECO:0000256" key="1">
    <source>
        <dbReference type="SAM" id="SignalP"/>
    </source>
</evidence>
<protein>
    <recommendedName>
        <fullName evidence="4">Lipoprotein</fullName>
    </recommendedName>
</protein>
<accession>A0A6N7PEC5</accession>
<feature type="chain" id="PRO_5026717304" description="Lipoprotein" evidence="1">
    <location>
        <begin position="21"/>
        <end position="132"/>
    </location>
</feature>
<dbReference type="RefSeq" id="WP_153817332.1">
    <property type="nucleotide sequence ID" value="NZ_WJIE01000001.1"/>
</dbReference>
<evidence type="ECO:0000313" key="2">
    <source>
        <dbReference type="EMBL" id="MRG90412.1"/>
    </source>
</evidence>
<dbReference type="EMBL" id="WJIE01000001">
    <property type="protein sequence ID" value="MRG90412.1"/>
    <property type="molecule type" value="Genomic_DNA"/>
</dbReference>
<gene>
    <name evidence="2" type="ORF">GF068_00510</name>
</gene>
<comment type="caution">
    <text evidence="2">The sequence shown here is derived from an EMBL/GenBank/DDBJ whole genome shotgun (WGS) entry which is preliminary data.</text>
</comment>
<dbReference type="AlphaFoldDB" id="A0A6N7PEC5"/>
<evidence type="ECO:0000313" key="3">
    <source>
        <dbReference type="Proteomes" id="UP000440224"/>
    </source>
</evidence>
<keyword evidence="1" id="KW-0732">Signal</keyword>